<accession>A0A7G9FRA5</accession>
<sequence>MSYTIRKITSDEYEVLDDFLYEAIFIPEGVEAPPKEIINAPELQVYVEKFGSRECDICFVAEMEPQAEERGKKLFRNIIGAVWVRIMDDYGHIEDGVPSFAISLYEEYRGLGIGTALMKQMLAELMDRGYRKTSLAVQKANYAVKMYLNVGFQIIDENEEEYIMVCEL</sequence>
<organism evidence="2 3">
    <name type="scientific">Wujia chipingensis</name>
    <dbReference type="NCBI Taxonomy" id="2763670"/>
    <lineage>
        <taxon>Bacteria</taxon>
        <taxon>Bacillati</taxon>
        <taxon>Bacillota</taxon>
        <taxon>Clostridia</taxon>
        <taxon>Lachnospirales</taxon>
        <taxon>Lachnospiraceae</taxon>
        <taxon>Wujia</taxon>
    </lineage>
</organism>
<protein>
    <submittedName>
        <fullName evidence="2">GNAT family N-acetyltransferase</fullName>
    </submittedName>
</protein>
<keyword evidence="3" id="KW-1185">Reference proteome</keyword>
<dbReference type="KEGG" id="wcp:H9Q76_10245"/>
<evidence type="ECO:0000259" key="1">
    <source>
        <dbReference type="PROSITE" id="PS51186"/>
    </source>
</evidence>
<feature type="domain" description="N-acetyltransferase" evidence="1">
    <location>
        <begin position="3"/>
        <end position="168"/>
    </location>
</feature>
<dbReference type="SUPFAM" id="SSF55729">
    <property type="entry name" value="Acyl-CoA N-acyltransferases (Nat)"/>
    <property type="match status" value="1"/>
</dbReference>
<dbReference type="PROSITE" id="PS51186">
    <property type="entry name" value="GNAT"/>
    <property type="match status" value="1"/>
</dbReference>
<reference evidence="2 3" key="1">
    <citation type="submission" date="2020-08" db="EMBL/GenBank/DDBJ databases">
        <authorList>
            <person name="Liu C."/>
            <person name="Sun Q."/>
        </authorList>
    </citation>
    <scope>NUCLEOTIDE SEQUENCE [LARGE SCALE GENOMIC DNA]</scope>
    <source>
        <strain evidence="2 3">NSJ-4</strain>
    </source>
</reference>
<dbReference type="AlphaFoldDB" id="A0A7G9FRA5"/>
<dbReference type="InterPro" id="IPR000182">
    <property type="entry name" value="GNAT_dom"/>
</dbReference>
<name>A0A7G9FRA5_9FIRM</name>
<dbReference type="Gene3D" id="3.40.630.30">
    <property type="match status" value="1"/>
</dbReference>
<evidence type="ECO:0000313" key="3">
    <source>
        <dbReference type="Proteomes" id="UP000515819"/>
    </source>
</evidence>
<dbReference type="Pfam" id="PF00583">
    <property type="entry name" value="Acetyltransf_1"/>
    <property type="match status" value="1"/>
</dbReference>
<gene>
    <name evidence="2" type="ORF">H9Q76_10245</name>
</gene>
<dbReference type="InterPro" id="IPR016181">
    <property type="entry name" value="Acyl_CoA_acyltransferase"/>
</dbReference>
<proteinExistence type="predicted"/>
<evidence type="ECO:0000313" key="2">
    <source>
        <dbReference type="EMBL" id="QNM01087.1"/>
    </source>
</evidence>
<dbReference type="EMBL" id="CP060632">
    <property type="protein sequence ID" value="QNM01087.1"/>
    <property type="molecule type" value="Genomic_DNA"/>
</dbReference>
<dbReference type="CDD" id="cd04301">
    <property type="entry name" value="NAT_SF"/>
    <property type="match status" value="1"/>
</dbReference>
<dbReference type="RefSeq" id="WP_118374119.1">
    <property type="nucleotide sequence ID" value="NZ_CP060632.1"/>
</dbReference>
<dbReference type="GO" id="GO:0016747">
    <property type="term" value="F:acyltransferase activity, transferring groups other than amino-acyl groups"/>
    <property type="evidence" value="ECO:0007669"/>
    <property type="project" value="InterPro"/>
</dbReference>
<keyword evidence="2" id="KW-0808">Transferase</keyword>
<dbReference type="Proteomes" id="UP000515819">
    <property type="component" value="Chromosome"/>
</dbReference>